<dbReference type="Pfam" id="PF13560">
    <property type="entry name" value="HTH_31"/>
    <property type="match status" value="1"/>
</dbReference>
<dbReference type="InterPro" id="IPR011051">
    <property type="entry name" value="RmlC_Cupin_sf"/>
</dbReference>
<proteinExistence type="predicted"/>
<gene>
    <name evidence="3" type="ORF">C2E15_07195</name>
</gene>
<dbReference type="InterPro" id="IPR010982">
    <property type="entry name" value="Lambda_DNA-bd_dom_sf"/>
</dbReference>
<reference evidence="3 4" key="1">
    <citation type="submission" date="2018-01" db="EMBL/GenBank/DDBJ databases">
        <title>Complete and assembled Genome of Pantoea gaviniae DSM22758T.</title>
        <authorList>
            <person name="Stevens M.J.A."/>
            <person name="Zurfluh K."/>
            <person name="Stephan R."/>
        </authorList>
    </citation>
    <scope>NUCLEOTIDE SEQUENCE [LARGE SCALE GENOMIC DNA]</scope>
    <source>
        <strain evidence="3 4">DSM 22758</strain>
    </source>
</reference>
<dbReference type="Gene3D" id="2.60.120.10">
    <property type="entry name" value="Jelly Rolls"/>
    <property type="match status" value="1"/>
</dbReference>
<dbReference type="Proteomes" id="UP000238365">
    <property type="component" value="Chromosome"/>
</dbReference>
<dbReference type="KEGG" id="pgz:C2E15_07195"/>
<dbReference type="InterPro" id="IPR014710">
    <property type="entry name" value="RmlC-like_jellyroll"/>
</dbReference>
<dbReference type="InterPro" id="IPR050807">
    <property type="entry name" value="TransReg_Diox_bact_type"/>
</dbReference>
<keyword evidence="4" id="KW-1185">Reference proteome</keyword>
<dbReference type="GO" id="GO:0003677">
    <property type="term" value="F:DNA binding"/>
    <property type="evidence" value="ECO:0007669"/>
    <property type="project" value="UniProtKB-KW"/>
</dbReference>
<accession>A0A2L0IE53</accession>
<feature type="domain" description="HTH cro/C1-type" evidence="2">
    <location>
        <begin position="12"/>
        <end position="66"/>
    </location>
</feature>
<dbReference type="PANTHER" id="PTHR46797:SF10">
    <property type="entry name" value="BLR1115 PROTEIN"/>
    <property type="match status" value="1"/>
</dbReference>
<evidence type="ECO:0000313" key="4">
    <source>
        <dbReference type="Proteomes" id="UP000238365"/>
    </source>
</evidence>
<keyword evidence="1" id="KW-0238">DNA-binding</keyword>
<evidence type="ECO:0000259" key="2">
    <source>
        <dbReference type="PROSITE" id="PS50943"/>
    </source>
</evidence>
<organism evidence="3 4">
    <name type="scientific">Mixta gaviniae</name>
    <dbReference type="NCBI Taxonomy" id="665914"/>
    <lineage>
        <taxon>Bacteria</taxon>
        <taxon>Pseudomonadati</taxon>
        <taxon>Pseudomonadota</taxon>
        <taxon>Gammaproteobacteria</taxon>
        <taxon>Enterobacterales</taxon>
        <taxon>Erwiniaceae</taxon>
        <taxon>Mixta</taxon>
    </lineage>
</organism>
<dbReference type="EMBL" id="CP026377">
    <property type="protein sequence ID" value="AUX92886.1"/>
    <property type="molecule type" value="Genomic_DNA"/>
</dbReference>
<evidence type="ECO:0000256" key="1">
    <source>
        <dbReference type="ARBA" id="ARBA00023125"/>
    </source>
</evidence>
<dbReference type="AlphaFoldDB" id="A0A2L0IE53"/>
<dbReference type="SMART" id="SM00530">
    <property type="entry name" value="HTH_XRE"/>
    <property type="match status" value="1"/>
</dbReference>
<dbReference type="SUPFAM" id="SSF47413">
    <property type="entry name" value="lambda repressor-like DNA-binding domains"/>
    <property type="match status" value="1"/>
</dbReference>
<dbReference type="CDD" id="cd00093">
    <property type="entry name" value="HTH_XRE"/>
    <property type="match status" value="1"/>
</dbReference>
<protein>
    <submittedName>
        <fullName evidence="3">Transcriptional regulator</fullName>
    </submittedName>
</protein>
<dbReference type="PROSITE" id="PS50943">
    <property type="entry name" value="HTH_CROC1"/>
    <property type="match status" value="1"/>
</dbReference>
<dbReference type="GO" id="GO:0003700">
    <property type="term" value="F:DNA-binding transcription factor activity"/>
    <property type="evidence" value="ECO:0007669"/>
    <property type="project" value="TreeGrafter"/>
</dbReference>
<dbReference type="SUPFAM" id="SSF51182">
    <property type="entry name" value="RmlC-like cupins"/>
    <property type="match status" value="1"/>
</dbReference>
<dbReference type="CDD" id="cd02209">
    <property type="entry name" value="cupin_XRE_C"/>
    <property type="match status" value="1"/>
</dbReference>
<sequence>MTDTDQRLAQRLTALRQHRGWTLEQLASATGISRASLSRIERAEISPTATLLNKLCVAYGLTMSRLLSEVEEDVAQHLTPPQQPVWQDREQGFVRRGLSPPASGYRAEMIEGVLRPGALIAYDAPPVPGLEQHIWLLAGVLIIEASGARWRLAAGDTLRFHLFGASAFHAPEAEGARYLLVVCR</sequence>
<dbReference type="Gene3D" id="1.10.260.40">
    <property type="entry name" value="lambda repressor-like DNA-binding domains"/>
    <property type="match status" value="1"/>
</dbReference>
<dbReference type="PANTHER" id="PTHR46797">
    <property type="entry name" value="HTH-TYPE TRANSCRIPTIONAL REGULATOR"/>
    <property type="match status" value="1"/>
</dbReference>
<name>A0A2L0IE53_9GAMM</name>
<dbReference type="InterPro" id="IPR001387">
    <property type="entry name" value="Cro/C1-type_HTH"/>
</dbReference>
<evidence type="ECO:0000313" key="3">
    <source>
        <dbReference type="EMBL" id="AUX92886.1"/>
    </source>
</evidence>
<dbReference type="GO" id="GO:0005829">
    <property type="term" value="C:cytosol"/>
    <property type="evidence" value="ECO:0007669"/>
    <property type="project" value="TreeGrafter"/>
</dbReference>